<protein>
    <submittedName>
        <fullName evidence="1">Uncharacterized protein</fullName>
    </submittedName>
</protein>
<evidence type="ECO:0000313" key="1">
    <source>
        <dbReference type="EMBL" id="GEO18030.1"/>
    </source>
</evidence>
<organism evidence="1 2">
    <name type="scientific">Microvirga aerophila</name>
    <dbReference type="NCBI Taxonomy" id="670291"/>
    <lineage>
        <taxon>Bacteria</taxon>
        <taxon>Pseudomonadati</taxon>
        <taxon>Pseudomonadota</taxon>
        <taxon>Alphaproteobacteria</taxon>
        <taxon>Hyphomicrobiales</taxon>
        <taxon>Methylobacteriaceae</taxon>
        <taxon>Microvirga</taxon>
    </lineage>
</organism>
<proteinExistence type="predicted"/>
<name>A0A512C1F6_9HYPH</name>
<gene>
    <name evidence="1" type="ORF">MAE02_57260</name>
</gene>
<evidence type="ECO:0000313" key="2">
    <source>
        <dbReference type="Proteomes" id="UP000321085"/>
    </source>
</evidence>
<sequence>MIERDQFGVVLARNWGRTGPQRPGAGRGLRQRAQAGPELVLANQQGEAALNVNVLNCMIQVVKPISIRGK</sequence>
<keyword evidence="2" id="KW-1185">Reference proteome</keyword>
<accession>A0A512C1F6</accession>
<dbReference type="EMBL" id="BJYU01000146">
    <property type="protein sequence ID" value="GEO18030.1"/>
    <property type="molecule type" value="Genomic_DNA"/>
</dbReference>
<dbReference type="AlphaFoldDB" id="A0A512C1F6"/>
<dbReference type="RefSeq" id="WP_147022802.1">
    <property type="nucleotide sequence ID" value="NZ_BJYU01000146.1"/>
</dbReference>
<dbReference type="Proteomes" id="UP000321085">
    <property type="component" value="Unassembled WGS sequence"/>
</dbReference>
<reference evidence="1 2" key="1">
    <citation type="submission" date="2019-07" db="EMBL/GenBank/DDBJ databases">
        <title>Whole genome shotgun sequence of Microvirga aerophila NBRC 106136.</title>
        <authorList>
            <person name="Hosoyama A."/>
            <person name="Uohara A."/>
            <person name="Ohji S."/>
            <person name="Ichikawa N."/>
        </authorList>
    </citation>
    <scope>NUCLEOTIDE SEQUENCE [LARGE SCALE GENOMIC DNA]</scope>
    <source>
        <strain evidence="1 2">NBRC 106136</strain>
    </source>
</reference>
<comment type="caution">
    <text evidence="1">The sequence shown here is derived from an EMBL/GenBank/DDBJ whole genome shotgun (WGS) entry which is preliminary data.</text>
</comment>